<keyword evidence="3" id="KW-1185">Reference proteome</keyword>
<evidence type="ECO:0000256" key="1">
    <source>
        <dbReference type="SAM" id="MobiDB-lite"/>
    </source>
</evidence>
<name>A0A4Y2QG65_ARAVE</name>
<dbReference type="EMBL" id="BGPR01013728">
    <property type="protein sequence ID" value="GBN61937.1"/>
    <property type="molecule type" value="Genomic_DNA"/>
</dbReference>
<sequence length="103" mass="12003">MPKSLCYHGGDRSPNPIDLHQQKNEGYPLPNPAILLSLKQMFSLQSPQKKNSKKKENPKKLVLLHLTLALTYQTHFQIVRDKNLKWGERERKKDEINNTKQAE</sequence>
<evidence type="ECO:0000313" key="3">
    <source>
        <dbReference type="Proteomes" id="UP000499080"/>
    </source>
</evidence>
<dbReference type="AlphaFoldDB" id="A0A4Y2QG65"/>
<feature type="region of interest" description="Disordered" evidence="1">
    <location>
        <begin position="1"/>
        <end position="28"/>
    </location>
</feature>
<comment type="caution">
    <text evidence="2">The sequence shown here is derived from an EMBL/GenBank/DDBJ whole genome shotgun (WGS) entry which is preliminary data.</text>
</comment>
<organism evidence="2 3">
    <name type="scientific">Araneus ventricosus</name>
    <name type="common">Orbweaver spider</name>
    <name type="synonym">Epeira ventricosa</name>
    <dbReference type="NCBI Taxonomy" id="182803"/>
    <lineage>
        <taxon>Eukaryota</taxon>
        <taxon>Metazoa</taxon>
        <taxon>Ecdysozoa</taxon>
        <taxon>Arthropoda</taxon>
        <taxon>Chelicerata</taxon>
        <taxon>Arachnida</taxon>
        <taxon>Araneae</taxon>
        <taxon>Araneomorphae</taxon>
        <taxon>Entelegynae</taxon>
        <taxon>Araneoidea</taxon>
        <taxon>Araneidae</taxon>
        <taxon>Araneus</taxon>
    </lineage>
</organism>
<accession>A0A4Y2QG65</accession>
<reference evidence="2 3" key="1">
    <citation type="journal article" date="2019" name="Sci. Rep.">
        <title>Orb-weaving spider Araneus ventricosus genome elucidates the spidroin gene catalogue.</title>
        <authorList>
            <person name="Kono N."/>
            <person name="Nakamura H."/>
            <person name="Ohtoshi R."/>
            <person name="Moran D.A.P."/>
            <person name="Shinohara A."/>
            <person name="Yoshida Y."/>
            <person name="Fujiwara M."/>
            <person name="Mori M."/>
            <person name="Tomita M."/>
            <person name="Arakawa K."/>
        </authorList>
    </citation>
    <scope>NUCLEOTIDE SEQUENCE [LARGE SCALE GENOMIC DNA]</scope>
</reference>
<evidence type="ECO:0000313" key="2">
    <source>
        <dbReference type="EMBL" id="GBN61937.1"/>
    </source>
</evidence>
<protein>
    <submittedName>
        <fullName evidence="2">Uncharacterized protein</fullName>
    </submittedName>
</protein>
<proteinExistence type="predicted"/>
<dbReference type="Proteomes" id="UP000499080">
    <property type="component" value="Unassembled WGS sequence"/>
</dbReference>
<gene>
    <name evidence="2" type="ORF">AVEN_186335_1</name>
</gene>